<name>A0ABT4D5T8_9CLOT</name>
<dbReference type="CDD" id="cd07560">
    <property type="entry name" value="Peptidase_S41_CPP"/>
    <property type="match status" value="1"/>
</dbReference>
<sequence length="424" mass="47216">MQEVNKLDGKEIKNFNENIDKKSRKSSSIIIIVLIIIITNLITFMVTFKVPIKGTVRISEDSYNQILKFKKMFIVKDNINKYYDGKVDEKVLIDGAIKGMTESLNDPYTVYMNEENYKAFSTETGGNYVGLGIQVDVKDNKIIVVTSFEGSPAKEAGIMAGDVIEKIDGNKVSGKELDKAISMMKGKKNTSVVLTIKRGTQSPFDIKVRRDVVTLTTVKGQMLDSSTAYLQITVFDEHTGDQFNKEIDKLKKEGMKGLILDLRQNPGGWLTQCIEVTSNFIPKGKSIVSTKDKYGYEEKFSSKGGNLIGMPLVVLIDEGTASASEIFSGVVRDYKIGTLIGTKTFGKGIVQSVLDKRKYGFGDGTALKVTTSKYYTPNGENIHHIGIKPDIQVEYPKELLGKPYDRSKDPQFNKALEVMKQKLK</sequence>
<organism evidence="8 9">
    <name type="scientific">Clostridium brassicae</name>
    <dbReference type="NCBI Taxonomy" id="2999072"/>
    <lineage>
        <taxon>Bacteria</taxon>
        <taxon>Bacillati</taxon>
        <taxon>Bacillota</taxon>
        <taxon>Clostridia</taxon>
        <taxon>Eubacteriales</taxon>
        <taxon>Clostridiaceae</taxon>
        <taxon>Clostridium</taxon>
    </lineage>
</organism>
<dbReference type="Gene3D" id="2.30.42.10">
    <property type="match status" value="1"/>
</dbReference>
<evidence type="ECO:0000256" key="1">
    <source>
        <dbReference type="ARBA" id="ARBA00009179"/>
    </source>
</evidence>
<keyword evidence="6" id="KW-0472">Membrane</keyword>
<keyword evidence="2 5" id="KW-0645">Protease</keyword>
<dbReference type="Pfam" id="PF22694">
    <property type="entry name" value="CtpB_N-like"/>
    <property type="match status" value="1"/>
</dbReference>
<dbReference type="InterPro" id="IPR055210">
    <property type="entry name" value="CtpA/B_N"/>
</dbReference>
<dbReference type="PROSITE" id="PS50106">
    <property type="entry name" value="PDZ"/>
    <property type="match status" value="1"/>
</dbReference>
<dbReference type="InterPro" id="IPR029045">
    <property type="entry name" value="ClpP/crotonase-like_dom_sf"/>
</dbReference>
<dbReference type="InterPro" id="IPR004447">
    <property type="entry name" value="Peptidase_S41A"/>
</dbReference>
<dbReference type="SUPFAM" id="SSF52096">
    <property type="entry name" value="ClpP/crotonase"/>
    <property type="match status" value="1"/>
</dbReference>
<dbReference type="InterPro" id="IPR036034">
    <property type="entry name" value="PDZ_sf"/>
</dbReference>
<keyword evidence="9" id="KW-1185">Reference proteome</keyword>
<evidence type="ECO:0000259" key="7">
    <source>
        <dbReference type="PROSITE" id="PS50106"/>
    </source>
</evidence>
<dbReference type="Gene3D" id="3.30.750.44">
    <property type="match status" value="1"/>
</dbReference>
<comment type="similarity">
    <text evidence="1 5">Belongs to the peptidase S41A family.</text>
</comment>
<evidence type="ECO:0000313" key="9">
    <source>
        <dbReference type="Proteomes" id="UP001144612"/>
    </source>
</evidence>
<dbReference type="InterPro" id="IPR001478">
    <property type="entry name" value="PDZ"/>
</dbReference>
<evidence type="ECO:0000256" key="2">
    <source>
        <dbReference type="ARBA" id="ARBA00022670"/>
    </source>
</evidence>
<evidence type="ECO:0000256" key="6">
    <source>
        <dbReference type="SAM" id="Phobius"/>
    </source>
</evidence>
<comment type="caution">
    <text evidence="8">The sequence shown here is derived from an EMBL/GenBank/DDBJ whole genome shotgun (WGS) entry which is preliminary data.</text>
</comment>
<dbReference type="Pfam" id="PF17820">
    <property type="entry name" value="PDZ_6"/>
    <property type="match status" value="1"/>
</dbReference>
<dbReference type="EMBL" id="JAPQFJ010000002">
    <property type="protein sequence ID" value="MCY6957548.1"/>
    <property type="molecule type" value="Genomic_DNA"/>
</dbReference>
<dbReference type="NCBIfam" id="TIGR00225">
    <property type="entry name" value="prc"/>
    <property type="match status" value="1"/>
</dbReference>
<keyword evidence="4 5" id="KW-0720">Serine protease</keyword>
<evidence type="ECO:0000256" key="5">
    <source>
        <dbReference type="RuleBase" id="RU004404"/>
    </source>
</evidence>
<dbReference type="SMART" id="SM00245">
    <property type="entry name" value="TSPc"/>
    <property type="match status" value="1"/>
</dbReference>
<reference evidence="8" key="1">
    <citation type="submission" date="2022-12" db="EMBL/GenBank/DDBJ databases">
        <title>Clostridium sp. nov., isolated from industrial wastewater.</title>
        <authorList>
            <person name="Jiayan W."/>
        </authorList>
    </citation>
    <scope>NUCLEOTIDE SEQUENCE</scope>
    <source>
        <strain evidence="8">ZC22-4</strain>
    </source>
</reference>
<keyword evidence="3 5" id="KW-0378">Hydrolase</keyword>
<dbReference type="SUPFAM" id="SSF50156">
    <property type="entry name" value="PDZ domain-like"/>
    <property type="match status" value="1"/>
</dbReference>
<dbReference type="PANTHER" id="PTHR32060">
    <property type="entry name" value="TAIL-SPECIFIC PROTEASE"/>
    <property type="match status" value="1"/>
</dbReference>
<protein>
    <submittedName>
        <fullName evidence="8">S41 family peptidase</fullName>
    </submittedName>
</protein>
<dbReference type="RefSeq" id="WP_268059931.1">
    <property type="nucleotide sequence ID" value="NZ_JAPQFJ010000002.1"/>
</dbReference>
<dbReference type="Pfam" id="PF03572">
    <property type="entry name" value="Peptidase_S41"/>
    <property type="match status" value="1"/>
</dbReference>
<evidence type="ECO:0000313" key="8">
    <source>
        <dbReference type="EMBL" id="MCY6957548.1"/>
    </source>
</evidence>
<proteinExistence type="inferred from homology"/>
<dbReference type="SMART" id="SM00228">
    <property type="entry name" value="PDZ"/>
    <property type="match status" value="1"/>
</dbReference>
<gene>
    <name evidence="8" type="ORF">OW729_02880</name>
</gene>
<accession>A0ABT4D5T8</accession>
<feature type="transmembrane region" description="Helical" evidence="6">
    <location>
        <begin position="29"/>
        <end position="48"/>
    </location>
</feature>
<evidence type="ECO:0000256" key="3">
    <source>
        <dbReference type="ARBA" id="ARBA00022801"/>
    </source>
</evidence>
<keyword evidence="6" id="KW-1133">Transmembrane helix</keyword>
<dbReference type="Gene3D" id="3.90.226.10">
    <property type="entry name" value="2-enoyl-CoA Hydratase, Chain A, domain 1"/>
    <property type="match status" value="1"/>
</dbReference>
<keyword evidence="6" id="KW-0812">Transmembrane</keyword>
<dbReference type="InterPro" id="IPR041489">
    <property type="entry name" value="PDZ_6"/>
</dbReference>
<dbReference type="Proteomes" id="UP001144612">
    <property type="component" value="Unassembled WGS sequence"/>
</dbReference>
<feature type="domain" description="PDZ" evidence="7">
    <location>
        <begin position="117"/>
        <end position="199"/>
    </location>
</feature>
<dbReference type="PANTHER" id="PTHR32060:SF30">
    <property type="entry name" value="CARBOXY-TERMINAL PROCESSING PROTEASE CTPA"/>
    <property type="match status" value="1"/>
</dbReference>
<dbReference type="InterPro" id="IPR005151">
    <property type="entry name" value="Tail-specific_protease"/>
</dbReference>
<evidence type="ECO:0000256" key="4">
    <source>
        <dbReference type="ARBA" id="ARBA00022825"/>
    </source>
</evidence>
<dbReference type="CDD" id="cd06782">
    <property type="entry name" value="cpPDZ_CPP-like"/>
    <property type="match status" value="1"/>
</dbReference>